<dbReference type="InterPro" id="IPR003374">
    <property type="entry name" value="ApbE-like_sf"/>
</dbReference>
<dbReference type="PIRSF" id="PIRSF006421">
    <property type="entry name" value="UCP006421"/>
    <property type="match status" value="1"/>
</dbReference>
<reference evidence="1 2" key="1">
    <citation type="submission" date="2020-10" db="EMBL/GenBank/DDBJ databases">
        <title>Aquamicrobium zhengzhouensis sp. nov., a exopolysaccharide producing bacterium isolated from farmland soil.</title>
        <authorList>
            <person name="Wang X."/>
        </authorList>
    </citation>
    <scope>NUCLEOTIDE SEQUENCE [LARGE SCALE GENOMIC DNA]</scope>
    <source>
        <strain evidence="2">cd-1</strain>
    </source>
</reference>
<keyword evidence="2" id="KW-1185">Reference proteome</keyword>
<dbReference type="EMBL" id="JADGMQ010000015">
    <property type="protein sequence ID" value="MBI1622286.1"/>
    <property type="molecule type" value="Genomic_DNA"/>
</dbReference>
<evidence type="ECO:0000313" key="2">
    <source>
        <dbReference type="Proteomes" id="UP000601789"/>
    </source>
</evidence>
<name>A0ABS0SHW9_9HYPH</name>
<dbReference type="NCBIfam" id="NF003322">
    <property type="entry name" value="PRK04334.1-2"/>
    <property type="match status" value="1"/>
</dbReference>
<sequence>MIGPQAAMLADGKRLHLNHGPIDLIIEAFGDYAEVEAAYSQAKVRFATILTELVEELAALRAPSTTIARPFRGRTAQRMEAAVSRLASGKFITPMAAVAGSVADEMMAAMLRGRRLRRAYVNNGGDNALFLAPGEEMKAAIAGTGHSFADRVTIRFDDPVRGIATSGWRGRSHSLGIADAVTVLAEDAALADAAATLIANAVDLPEHPAIERTPANVLAPDSDLGARLVTTGVGALDDREIAQALERGLLVAEEFVARGLIVSAALFLKGQSRLAGALANETRRSLVHA</sequence>
<dbReference type="InterPro" id="IPR007183">
    <property type="entry name" value="UPF0280"/>
</dbReference>
<dbReference type="Proteomes" id="UP000601789">
    <property type="component" value="Unassembled WGS sequence"/>
</dbReference>
<gene>
    <name evidence="1" type="ORF">IOD40_16615</name>
</gene>
<protein>
    <submittedName>
        <fullName evidence="1">UPF0280 family protein</fullName>
    </submittedName>
</protein>
<dbReference type="Gene3D" id="3.10.520.10">
    <property type="entry name" value="ApbE-like domains"/>
    <property type="match status" value="1"/>
</dbReference>
<accession>A0ABS0SHW9</accession>
<dbReference type="RefSeq" id="WP_198477828.1">
    <property type="nucleotide sequence ID" value="NZ_JADGMQ010000015.1"/>
</dbReference>
<evidence type="ECO:0000313" key="1">
    <source>
        <dbReference type="EMBL" id="MBI1622286.1"/>
    </source>
</evidence>
<dbReference type="SUPFAM" id="SSF143631">
    <property type="entry name" value="ApbE-like"/>
    <property type="match status" value="1"/>
</dbReference>
<proteinExistence type="predicted"/>
<organism evidence="1 2">
    <name type="scientific">Aquamicrobium zhengzhouense</name>
    <dbReference type="NCBI Taxonomy" id="2781738"/>
    <lineage>
        <taxon>Bacteria</taxon>
        <taxon>Pseudomonadati</taxon>
        <taxon>Pseudomonadota</taxon>
        <taxon>Alphaproteobacteria</taxon>
        <taxon>Hyphomicrobiales</taxon>
        <taxon>Phyllobacteriaceae</taxon>
        <taxon>Aquamicrobium</taxon>
    </lineage>
</organism>
<comment type="caution">
    <text evidence="1">The sequence shown here is derived from an EMBL/GenBank/DDBJ whole genome shotgun (WGS) entry which is preliminary data.</text>
</comment>